<reference evidence="3" key="2">
    <citation type="journal article" date="2020" name="Nat. Ecol. Evol.">
        <title>Deeply conserved synteny resolves early events in vertebrate evolution.</title>
        <authorList>
            <person name="Simakov O."/>
            <person name="Marletaz F."/>
            <person name="Yue J.X."/>
            <person name="O'Connell B."/>
            <person name="Jenkins J."/>
            <person name="Brandt A."/>
            <person name="Calef R."/>
            <person name="Tung C.H."/>
            <person name="Huang T.K."/>
            <person name="Schmutz J."/>
            <person name="Satoh N."/>
            <person name="Yu J.K."/>
            <person name="Putnam N.H."/>
            <person name="Green R.E."/>
            <person name="Rokhsar D.S."/>
        </authorList>
    </citation>
    <scope>NUCLEOTIDE SEQUENCE [LARGE SCALE GENOMIC DNA]</scope>
    <source>
        <strain evidence="3">S238N-H82</strain>
    </source>
</reference>
<dbReference type="InParanoid" id="C3ZQS7"/>
<evidence type="ECO:0000313" key="4">
    <source>
        <dbReference type="RefSeq" id="XP_035659021.1"/>
    </source>
</evidence>
<dbReference type="Proteomes" id="UP000001554">
    <property type="component" value="Chromosome 17"/>
</dbReference>
<sequence length="134" mass="14620">MSRPLRSLPPGWTTRVLGIAMLLFLPAITVPGESTNTTATGAPDVLPSIRIISGNKVEVKVPDGKNITFQPGEPTGTIFFGEICNLEEVKKETDEVARKVREIHDLSGPQSETQAMLTKMENDVKELGLFKSQD</sequence>
<dbReference type="OrthoDB" id="9980680at2759"/>
<accession>C3ZQS7</accession>
<evidence type="ECO:0000256" key="1">
    <source>
        <dbReference type="SAM" id="SignalP"/>
    </source>
</evidence>
<dbReference type="AlphaFoldDB" id="C3ZQS7"/>
<keyword evidence="3" id="KW-1185">Reference proteome</keyword>
<gene>
    <name evidence="4" type="primary">LOC118404129</name>
    <name evidence="2" type="ORF">BRAFLDRAFT_120913</name>
</gene>
<reference evidence="2" key="1">
    <citation type="journal article" date="2008" name="Nature">
        <title>The amphioxus genome and the evolution of the chordate karyotype.</title>
        <authorList>
            <consortium name="US DOE Joint Genome Institute (JGI-PGF)"/>
            <person name="Putnam N.H."/>
            <person name="Butts T."/>
            <person name="Ferrier D.E.K."/>
            <person name="Furlong R.F."/>
            <person name="Hellsten U."/>
            <person name="Kawashima T."/>
            <person name="Robinson-Rechavi M."/>
            <person name="Shoguchi E."/>
            <person name="Terry A."/>
            <person name="Yu J.-K."/>
            <person name="Benito-Gutierrez E.L."/>
            <person name="Dubchak I."/>
            <person name="Garcia-Fernandez J."/>
            <person name="Gibson-Brown J.J."/>
            <person name="Grigoriev I.V."/>
            <person name="Horton A.C."/>
            <person name="de Jong P.J."/>
            <person name="Jurka J."/>
            <person name="Kapitonov V.V."/>
            <person name="Kohara Y."/>
            <person name="Kuroki Y."/>
            <person name="Lindquist E."/>
            <person name="Lucas S."/>
            <person name="Osoegawa K."/>
            <person name="Pennacchio L.A."/>
            <person name="Salamov A.A."/>
            <person name="Satou Y."/>
            <person name="Sauka-Spengler T."/>
            <person name="Schmutz J."/>
            <person name="Shin-I T."/>
            <person name="Toyoda A."/>
            <person name="Bronner-Fraser M."/>
            <person name="Fujiyama A."/>
            <person name="Holland L.Z."/>
            <person name="Holland P.W.H."/>
            <person name="Satoh N."/>
            <person name="Rokhsar D.S."/>
        </authorList>
    </citation>
    <scope>NUCLEOTIDE SEQUENCE [LARGE SCALE GENOMIC DNA]</scope>
    <source>
        <strain evidence="2">S238N-H82</strain>
        <tissue evidence="2">Testes</tissue>
    </source>
</reference>
<evidence type="ECO:0000313" key="3">
    <source>
        <dbReference type="Proteomes" id="UP000001554"/>
    </source>
</evidence>
<proteinExistence type="predicted"/>
<feature type="chain" id="PRO_5044729353" evidence="1">
    <location>
        <begin position="35"/>
        <end position="134"/>
    </location>
</feature>
<reference evidence="4" key="3">
    <citation type="submission" date="2025-04" db="UniProtKB">
        <authorList>
            <consortium name="RefSeq"/>
        </authorList>
    </citation>
    <scope>IDENTIFICATION</scope>
    <source>
        <strain evidence="4">S238N-H82</strain>
        <tissue evidence="4">Testes</tissue>
    </source>
</reference>
<dbReference type="GeneID" id="118404129"/>
<dbReference type="RefSeq" id="XP_035659021.1">
    <property type="nucleotide sequence ID" value="XM_035803128.1"/>
</dbReference>
<dbReference type="KEGG" id="bfo:118404129"/>
<dbReference type="OMA" id="GETCMED"/>
<protein>
    <submittedName>
        <fullName evidence="4">Uncharacterized protein LOC118404129</fullName>
    </submittedName>
</protein>
<feature type="signal peptide" evidence="1">
    <location>
        <begin position="1"/>
        <end position="34"/>
    </location>
</feature>
<organism>
    <name type="scientific">Branchiostoma floridae</name>
    <name type="common">Florida lancelet</name>
    <name type="synonym">Amphioxus</name>
    <dbReference type="NCBI Taxonomy" id="7739"/>
    <lineage>
        <taxon>Eukaryota</taxon>
        <taxon>Metazoa</taxon>
        <taxon>Chordata</taxon>
        <taxon>Cephalochordata</taxon>
        <taxon>Leptocardii</taxon>
        <taxon>Amphioxiformes</taxon>
        <taxon>Branchiostomatidae</taxon>
        <taxon>Branchiostoma</taxon>
    </lineage>
</organism>
<dbReference type="EMBL" id="GG666662">
    <property type="protein sequence ID" value="EEN45123.1"/>
    <property type="molecule type" value="Genomic_DNA"/>
</dbReference>
<name>C3ZQS7_BRAFL</name>
<keyword evidence="1" id="KW-0732">Signal</keyword>
<evidence type="ECO:0000313" key="2">
    <source>
        <dbReference type="EMBL" id="EEN45123.1"/>
    </source>
</evidence>